<evidence type="ECO:0000259" key="2">
    <source>
        <dbReference type="PROSITE" id="PS50846"/>
    </source>
</evidence>
<feature type="region of interest" description="Disordered" evidence="1">
    <location>
        <begin position="170"/>
        <end position="206"/>
    </location>
</feature>
<name>A0A438GST7_VITVI</name>
<dbReference type="InterPro" id="IPR043502">
    <property type="entry name" value="DNA/RNA_pol_sf"/>
</dbReference>
<evidence type="ECO:0000313" key="4">
    <source>
        <dbReference type="Proteomes" id="UP000288805"/>
    </source>
</evidence>
<comment type="caution">
    <text evidence="3">The sequence shown here is derived from an EMBL/GenBank/DDBJ whole genome shotgun (WGS) entry which is preliminary data.</text>
</comment>
<dbReference type="AlphaFoldDB" id="A0A438GST7"/>
<gene>
    <name evidence="3" type="primary">RE1_1147</name>
    <name evidence="3" type="ORF">CK203_047147</name>
</gene>
<reference evidence="3 4" key="1">
    <citation type="journal article" date="2018" name="PLoS Genet.">
        <title>Population sequencing reveals clonal diversity and ancestral inbreeding in the grapevine cultivar Chardonnay.</title>
        <authorList>
            <person name="Roach M.J."/>
            <person name="Johnson D.L."/>
            <person name="Bohlmann J."/>
            <person name="van Vuuren H.J."/>
            <person name="Jones S.J."/>
            <person name="Pretorius I.S."/>
            <person name="Schmidt S.A."/>
            <person name="Borneman A.R."/>
        </authorList>
    </citation>
    <scope>NUCLEOTIDE SEQUENCE [LARGE SCALE GENOMIC DNA]</scope>
    <source>
        <strain evidence="4">cv. Chardonnay</strain>
        <tissue evidence="3">Leaf</tissue>
    </source>
</reference>
<feature type="domain" description="HMA" evidence="2">
    <location>
        <begin position="2"/>
        <end position="72"/>
    </location>
</feature>
<dbReference type="InterPro" id="IPR013103">
    <property type="entry name" value="RVT_2"/>
</dbReference>
<dbReference type="Gene3D" id="3.30.70.100">
    <property type="match status" value="1"/>
</dbReference>
<dbReference type="EMBL" id="QGNW01000353">
    <property type="protein sequence ID" value="RVW75264.1"/>
    <property type="molecule type" value="Genomic_DNA"/>
</dbReference>
<accession>A0A438GST7</accession>
<dbReference type="PANTHER" id="PTHR46371">
    <property type="entry name" value="OS04G0464100 PROTEIN"/>
    <property type="match status" value="1"/>
</dbReference>
<sequence length="633" mass="71372">MKQKVVIKVSFSGEKKSRTKVMQAAVGVPGVESIAFGGEDNDQIVVIGDSLDSVNLTCVLRKKVRFAELLSVSSVEKEEEEKMTEPGVQPMVWPTLQAGVPQYYYTVVPDNRNEPCSIMQSTWAVQPKGSPCIEPITGSSLPLIIRRNTTNEKRNNLELVVYSRKKVSGRSKDQPIIPTHGQPKALGNGSLNALGNPPSVPTPIHTSSFPVTDLSLPSHFDPSPKISAPKPSLGSALVVLVHDLDLDLLIALRKGTRAYTKHPIAKYISYSNFSDNYRAFTTNISKLVVPRNIQEALDEPSWKLVVYEEMNALKKNGTWEVINLPREKKVVGCKWVFTIKSKIDGSVERYKARLVEKDFTQTYGIDYQKTFDPIAKINSIRVLLSLAKNSNWPLHQLDVKNAFLNGDLDEEVFMSPPLGKVVILIVYVDDIVLTGDDCNELEKLKGKLVEKFEIKDLWALKYFIGMKFARSKEGIFVNQRKYVLDLLDEKDMLGSFSVSMVSQFMHALGPEHFEVVYRILRYLEGTPGRGLLFKSREHLQIEAYTNVDWAKHSGSKVHIWVLFIYYVDKKITGRVKDDSGQHFIKEKIDNGLVCMTYIPTEEQVADVFTKGLHKRQFDFLVGKLAMEDIFKPA</sequence>
<dbReference type="SUPFAM" id="SSF56672">
    <property type="entry name" value="DNA/RNA polymerases"/>
    <property type="match status" value="1"/>
</dbReference>
<dbReference type="PROSITE" id="PS50846">
    <property type="entry name" value="HMA_2"/>
    <property type="match status" value="1"/>
</dbReference>
<dbReference type="InterPro" id="IPR044296">
    <property type="entry name" value="HIPP46"/>
</dbReference>
<protein>
    <submittedName>
        <fullName evidence="3">Retrovirus-related Pol polyprotein from transposon RE1</fullName>
    </submittedName>
</protein>
<dbReference type="GO" id="GO:0046872">
    <property type="term" value="F:metal ion binding"/>
    <property type="evidence" value="ECO:0007669"/>
    <property type="project" value="InterPro"/>
</dbReference>
<organism evidence="3 4">
    <name type="scientific">Vitis vinifera</name>
    <name type="common">Grape</name>
    <dbReference type="NCBI Taxonomy" id="29760"/>
    <lineage>
        <taxon>Eukaryota</taxon>
        <taxon>Viridiplantae</taxon>
        <taxon>Streptophyta</taxon>
        <taxon>Embryophyta</taxon>
        <taxon>Tracheophyta</taxon>
        <taxon>Spermatophyta</taxon>
        <taxon>Magnoliopsida</taxon>
        <taxon>eudicotyledons</taxon>
        <taxon>Gunneridae</taxon>
        <taxon>Pentapetalae</taxon>
        <taxon>rosids</taxon>
        <taxon>Vitales</taxon>
        <taxon>Vitaceae</taxon>
        <taxon>Viteae</taxon>
        <taxon>Vitis</taxon>
    </lineage>
</organism>
<dbReference type="Proteomes" id="UP000288805">
    <property type="component" value="Unassembled WGS sequence"/>
</dbReference>
<proteinExistence type="predicted"/>
<evidence type="ECO:0000313" key="3">
    <source>
        <dbReference type="EMBL" id="RVW75264.1"/>
    </source>
</evidence>
<dbReference type="InterPro" id="IPR006121">
    <property type="entry name" value="HMA_dom"/>
</dbReference>
<evidence type="ECO:0000256" key="1">
    <source>
        <dbReference type="SAM" id="MobiDB-lite"/>
    </source>
</evidence>
<dbReference type="Pfam" id="PF07727">
    <property type="entry name" value="RVT_2"/>
    <property type="match status" value="2"/>
</dbReference>